<dbReference type="AlphaFoldDB" id="A0AAP9D7J0"/>
<dbReference type="RefSeq" id="WP_004025687.1">
    <property type="nucleotide sequence ID" value="NZ_CAMXZD010000012.1"/>
</dbReference>
<evidence type="ECO:0000313" key="3">
    <source>
        <dbReference type="EMBL" id="RCJ01048.1"/>
    </source>
</evidence>
<evidence type="ECO:0000313" key="2">
    <source>
        <dbReference type="EMBL" id="QDI64980.1"/>
    </source>
</evidence>
<accession>A0AAP9D7J0</accession>
<dbReference type="EMBL" id="CP041200">
    <property type="protein sequence ID" value="QDI64980.1"/>
    <property type="molecule type" value="Genomic_DNA"/>
</dbReference>
<dbReference type="Proteomes" id="UP000318231">
    <property type="component" value="Chromosome"/>
</dbReference>
<sequence length="394" mass="46445">MNKPVCLLRLDNYYFTLIAFIYNDVTKANDLVFIKSLPNNNQNNYESSNFLQTDLKMQLNSLISCLKKELHINFIDEIIISYGFSSFQTTNTTFYNYNDFMKLESNFCNNDHTELLSSDQKSYVAVDFGISHYSKENSYKLISYYILKYDYQLIIDLCQSLNLKIKQFIVSQAHLNGFEFNDHDSKASLLLEIEDYKTIFKTYNQTNLISNVISEAKNHFCLANVITQTAQSLNINSKKIESYFRDINYNNQKIIEINVDPKLLFTYNSICGQDLENVFLKIFQEHFEKSLLLQFDHPLLDFNPKNLAFLFINTPFNNLNQIFHRFFSSYFKEIKVEVFQNKSFVSSNCYEYSTSQALAKQDFYNMHNVKNFDNFSNENILAKMYHQTVNVKNF</sequence>
<organism evidence="2 5">
    <name type="scientific">Ureaplasma urealyticum</name>
    <name type="common">Ureaplasma urealyticum biotype 2</name>
    <dbReference type="NCBI Taxonomy" id="2130"/>
    <lineage>
        <taxon>Bacteria</taxon>
        <taxon>Bacillati</taxon>
        <taxon>Mycoplasmatota</taxon>
        <taxon>Mycoplasmoidales</taxon>
        <taxon>Mycoplasmoidaceae</taxon>
        <taxon>Ureaplasma</taxon>
    </lineage>
</organism>
<dbReference type="Proteomes" id="UP000253077">
    <property type="component" value="Unassembled WGS sequence"/>
</dbReference>
<dbReference type="GeneID" id="93848902"/>
<evidence type="ECO:0000313" key="6">
    <source>
        <dbReference type="Proteomes" id="UP001201240"/>
    </source>
</evidence>
<evidence type="ECO:0000313" key="1">
    <source>
        <dbReference type="EMBL" id="MCF1349065.1"/>
    </source>
</evidence>
<evidence type="ECO:0000313" key="4">
    <source>
        <dbReference type="Proteomes" id="UP000253077"/>
    </source>
</evidence>
<protein>
    <submittedName>
        <fullName evidence="2">Uncharacterized protein</fullName>
    </submittedName>
</protein>
<evidence type="ECO:0000313" key="5">
    <source>
        <dbReference type="Proteomes" id="UP000318231"/>
    </source>
</evidence>
<dbReference type="EMBL" id="JAJBIS010000001">
    <property type="protein sequence ID" value="MCF1349065.1"/>
    <property type="molecule type" value="Genomic_DNA"/>
</dbReference>
<reference evidence="3 4" key="1">
    <citation type="submission" date="2018-07" db="EMBL/GenBank/DDBJ databases">
        <title>Ureaplasma urealyticum 1000 the multidrug-resistant clinical isolate obtained from scrapings of the urogenital tract of a woman with inflammatory diseases of the reproductive organs.</title>
        <authorList>
            <person name="Kolesnikova E.A."/>
            <person name="Alekseeva A.E."/>
            <person name="Brusnigina N.F."/>
            <person name="Makhova M.A."/>
        </authorList>
    </citation>
    <scope>NUCLEOTIDE SEQUENCE [LARGE SCALE GENOMIC DNA]</scope>
    <source>
        <strain evidence="3 4">1000</strain>
    </source>
</reference>
<name>A0AAP9D7J0_UREUR</name>
<reference evidence="2 5" key="2">
    <citation type="submission" date="2019-07" db="EMBL/GenBank/DDBJ databases">
        <title>Comparative genomics of three clinical Ureaplasma species: analysis of their core genomes and virulence factors.</title>
        <authorList>
            <person name="Yang T."/>
            <person name="Zhang Y."/>
            <person name="Li X."/>
            <person name="Kong Y."/>
            <person name="Yu H."/>
            <person name="Ruan Z."/>
            <person name="Xie X."/>
            <person name="Zhang J."/>
        </authorList>
    </citation>
    <scope>NUCLEOTIDE SEQUENCE [LARGE SCALE GENOMIC DNA]</scope>
    <source>
        <strain evidence="2 5">132</strain>
    </source>
</reference>
<reference evidence="1 6" key="3">
    <citation type="submission" date="2021-10" db="EMBL/GenBank/DDBJ databases">
        <title>Sequencing the mobilome of antimicrobial resistant bacterial isolates spanning a range of GC content: The potential of a sustainable low cost, low infrastructure approach for surveillance with Oxford Nanopore sequencing.</title>
        <authorList>
            <person name="Sands K."/>
        </authorList>
    </citation>
    <scope>NUCLEOTIDE SEQUENCE [LARGE SCALE GENOMIC DNA]</scope>
    <source>
        <strain evidence="1 6">MIN-202</strain>
    </source>
</reference>
<dbReference type="EMBL" id="QOKT01000007">
    <property type="protein sequence ID" value="RCJ01048.1"/>
    <property type="molecule type" value="Genomic_DNA"/>
</dbReference>
<proteinExistence type="predicted"/>
<gene>
    <name evidence="3" type="ORF">DSQ42_02120</name>
    <name evidence="2" type="ORF">FJM05_02125</name>
    <name evidence="1" type="ORF">LH652_02010</name>
</gene>
<dbReference type="Proteomes" id="UP001201240">
    <property type="component" value="Unassembled WGS sequence"/>
</dbReference>